<dbReference type="CDD" id="cd00756">
    <property type="entry name" value="MoaE"/>
    <property type="match status" value="1"/>
</dbReference>
<dbReference type="Pfam" id="PF02597">
    <property type="entry name" value="ThiS"/>
    <property type="match status" value="1"/>
</dbReference>
<protein>
    <submittedName>
        <fullName evidence="1">Molybdenum cofactor biosynthesis protein MoaE</fullName>
    </submittedName>
</protein>
<proteinExistence type="predicted"/>
<sequence>MEVTVRLFAVLRQRAGRDAVPLELPDGARVDDALAALADITAGVPCVMAVNREYADGTAVLSAGDELALIPPVSGGSPGAGMVRHVRITDEPLSLDVLARMVESPLAGAVVTFSGVTREIAWLDYECYVEMATPMLQELVDAAIETHGLTGAAVEHRVGRVPLGEPSVVVATSSGHRPEAFAAARELIDELKARAPIWKAEEGEWVAGEPPVTG</sequence>
<dbReference type="InterPro" id="IPR036563">
    <property type="entry name" value="MoaE_sf"/>
</dbReference>
<dbReference type="Proteomes" id="UP001056035">
    <property type="component" value="Chromosome"/>
</dbReference>
<dbReference type="Gene3D" id="3.10.20.30">
    <property type="match status" value="1"/>
</dbReference>
<dbReference type="CDD" id="cd00754">
    <property type="entry name" value="Ubl_MoaD"/>
    <property type="match status" value="1"/>
</dbReference>
<dbReference type="Pfam" id="PF02391">
    <property type="entry name" value="MoaE"/>
    <property type="match status" value="1"/>
</dbReference>
<dbReference type="SUPFAM" id="SSF54285">
    <property type="entry name" value="MoaD/ThiS"/>
    <property type="match status" value="1"/>
</dbReference>
<keyword evidence="2" id="KW-1185">Reference proteome</keyword>
<accession>A0ABY5DTT7</accession>
<dbReference type="InterPro" id="IPR003749">
    <property type="entry name" value="ThiS/MoaD-like"/>
</dbReference>
<dbReference type="InterPro" id="IPR016155">
    <property type="entry name" value="Mopterin_synth/thiamin_S_b"/>
</dbReference>
<dbReference type="PANTHER" id="PTHR23404">
    <property type="entry name" value="MOLYBDOPTERIN SYNTHASE RELATED"/>
    <property type="match status" value="1"/>
</dbReference>
<evidence type="ECO:0000313" key="1">
    <source>
        <dbReference type="EMBL" id="UTI64999.1"/>
    </source>
</evidence>
<name>A0ABY5DTT7_9ACTN</name>
<evidence type="ECO:0000313" key="2">
    <source>
        <dbReference type="Proteomes" id="UP001056035"/>
    </source>
</evidence>
<dbReference type="Gene3D" id="3.90.1170.40">
    <property type="entry name" value="Molybdopterin biosynthesis MoaE subunit"/>
    <property type="match status" value="1"/>
</dbReference>
<organism evidence="1 2">
    <name type="scientific">Paraconexibacter antarcticus</name>
    <dbReference type="NCBI Taxonomy" id="2949664"/>
    <lineage>
        <taxon>Bacteria</taxon>
        <taxon>Bacillati</taxon>
        <taxon>Actinomycetota</taxon>
        <taxon>Thermoleophilia</taxon>
        <taxon>Solirubrobacterales</taxon>
        <taxon>Paraconexibacteraceae</taxon>
        <taxon>Paraconexibacter</taxon>
    </lineage>
</organism>
<dbReference type="InterPro" id="IPR012675">
    <property type="entry name" value="Beta-grasp_dom_sf"/>
</dbReference>
<dbReference type="InterPro" id="IPR003448">
    <property type="entry name" value="Mopterin_biosynth_MoaE"/>
</dbReference>
<dbReference type="SUPFAM" id="SSF54690">
    <property type="entry name" value="Molybdopterin synthase subunit MoaE"/>
    <property type="match status" value="1"/>
</dbReference>
<dbReference type="EMBL" id="CP098502">
    <property type="protein sequence ID" value="UTI64999.1"/>
    <property type="molecule type" value="Genomic_DNA"/>
</dbReference>
<gene>
    <name evidence="1" type="ORF">NBH00_02040</name>
</gene>
<reference evidence="1 2" key="1">
    <citation type="submission" date="2022-06" db="EMBL/GenBank/DDBJ databases">
        <title>Paraconexibacter antarcticus.</title>
        <authorList>
            <person name="Kim C.S."/>
        </authorList>
    </citation>
    <scope>NUCLEOTIDE SEQUENCE [LARGE SCALE GENOMIC DNA]</scope>
    <source>
        <strain evidence="1 2">02-257</strain>
    </source>
</reference>
<dbReference type="RefSeq" id="WP_254571691.1">
    <property type="nucleotide sequence ID" value="NZ_CP098502.1"/>
</dbReference>